<dbReference type="AlphaFoldDB" id="A0A0B7MYD4"/>
<dbReference type="EMBL" id="LN723286">
    <property type="protein sequence ID" value="CEP10147.1"/>
    <property type="molecule type" value="Genomic_DNA"/>
</dbReference>
<name>A0A0B7MYD4_9FUNG</name>
<sequence>MLRLNNEILFKIFDYLTVFDKRICVRVCKHWQFLIEGYNFYEDLNIYGSAELLIFNKYFQQDKSRRNQVHRLQISLFGKASHVNDILALPEQFRHLREFVYRHDEGDTDESDISEIVIDKRVAQHWQGISKFYNYDKYFVSSELLQYGGFRNLVELGVRFGGRERSEIKCDALIQHLSNAPKLKKLNLDHGIMSLSHLHQLHYNAQQLEVLCFYDMDLVSRDVNEQGRLVASSNTLTELRLFRCTKPYTESMLDRTEYSKLKILKVCISSVHDEKYGEDQLIKLVSSCHYLENYDVNIHPITPAIMEAMDASGIQLKELTIKALPNENFLRQLESLQASNQKSSVLKMTLNFANYYENKDLEVNKLFDLIKGVSKVKRLEIVAKNYYLFPSFPLYEFLSKVRNLEILELKYWEIRLNANLFKLLAFKLCGKFKTKLKSLVLDQVTCCDKSMWFISETCPELSRLTISPKYSSLFPTLNFPNHSFASITVDTSSEWVYYNTGCYYQVVDENGTKWYKIVGGIQEEVSRVLPKSEDIRILLLKYKSCTTLKLGYAYVQAHTF</sequence>
<dbReference type="CDD" id="cd09917">
    <property type="entry name" value="F-box_SF"/>
    <property type="match status" value="1"/>
</dbReference>
<dbReference type="Gene3D" id="1.20.1280.50">
    <property type="match status" value="1"/>
</dbReference>
<dbReference type="PROSITE" id="PS50181">
    <property type="entry name" value="FBOX"/>
    <property type="match status" value="1"/>
</dbReference>
<organism evidence="2 3">
    <name type="scientific">Parasitella parasitica</name>
    <dbReference type="NCBI Taxonomy" id="35722"/>
    <lineage>
        <taxon>Eukaryota</taxon>
        <taxon>Fungi</taxon>
        <taxon>Fungi incertae sedis</taxon>
        <taxon>Mucoromycota</taxon>
        <taxon>Mucoromycotina</taxon>
        <taxon>Mucoromycetes</taxon>
        <taxon>Mucorales</taxon>
        <taxon>Mucorineae</taxon>
        <taxon>Mucoraceae</taxon>
        <taxon>Parasitella</taxon>
    </lineage>
</organism>
<dbReference type="OrthoDB" id="2117972at2759"/>
<dbReference type="InterPro" id="IPR001810">
    <property type="entry name" value="F-box_dom"/>
</dbReference>
<dbReference type="SMART" id="SM00256">
    <property type="entry name" value="FBOX"/>
    <property type="match status" value="1"/>
</dbReference>
<protein>
    <recommendedName>
        <fullName evidence="1">F-box domain-containing protein</fullName>
    </recommendedName>
</protein>
<dbReference type="SUPFAM" id="SSF81383">
    <property type="entry name" value="F-box domain"/>
    <property type="match status" value="1"/>
</dbReference>
<dbReference type="Proteomes" id="UP000054107">
    <property type="component" value="Unassembled WGS sequence"/>
</dbReference>
<evidence type="ECO:0000259" key="1">
    <source>
        <dbReference type="PROSITE" id="PS50181"/>
    </source>
</evidence>
<dbReference type="InterPro" id="IPR032675">
    <property type="entry name" value="LRR_dom_sf"/>
</dbReference>
<dbReference type="InterPro" id="IPR036047">
    <property type="entry name" value="F-box-like_dom_sf"/>
</dbReference>
<reference evidence="2 3" key="1">
    <citation type="submission" date="2014-09" db="EMBL/GenBank/DDBJ databases">
        <authorList>
            <person name="Ellenberger Sabrina"/>
        </authorList>
    </citation>
    <scope>NUCLEOTIDE SEQUENCE [LARGE SCALE GENOMIC DNA]</scope>
    <source>
        <strain evidence="2 3">CBS 412.66</strain>
    </source>
</reference>
<evidence type="ECO:0000313" key="2">
    <source>
        <dbReference type="EMBL" id="CEP10147.1"/>
    </source>
</evidence>
<accession>A0A0B7MYD4</accession>
<dbReference type="Gene3D" id="3.80.10.10">
    <property type="entry name" value="Ribonuclease Inhibitor"/>
    <property type="match status" value="1"/>
</dbReference>
<dbReference type="PANTHER" id="PTHR31639:SF237">
    <property type="entry name" value="F-BOX DOMAIN-CONTAINING PROTEIN"/>
    <property type="match status" value="1"/>
</dbReference>
<dbReference type="SUPFAM" id="SSF52047">
    <property type="entry name" value="RNI-like"/>
    <property type="match status" value="1"/>
</dbReference>
<gene>
    <name evidence="2" type="primary">PARPA_03783.1 scaffold 9785</name>
</gene>
<keyword evidence="3" id="KW-1185">Reference proteome</keyword>
<evidence type="ECO:0000313" key="3">
    <source>
        <dbReference type="Proteomes" id="UP000054107"/>
    </source>
</evidence>
<proteinExistence type="predicted"/>
<dbReference type="Pfam" id="PF00646">
    <property type="entry name" value="F-box"/>
    <property type="match status" value="1"/>
</dbReference>
<feature type="domain" description="F-box" evidence="1">
    <location>
        <begin position="1"/>
        <end position="44"/>
    </location>
</feature>
<dbReference type="PANTHER" id="PTHR31639">
    <property type="entry name" value="F-BOX PROTEIN-LIKE"/>
    <property type="match status" value="1"/>
</dbReference>